<dbReference type="EMBL" id="SORX01000014">
    <property type="protein sequence ID" value="TFD98249.1"/>
    <property type="molecule type" value="Genomic_DNA"/>
</dbReference>
<dbReference type="InterPro" id="IPR046720">
    <property type="entry name" value="DUF6612"/>
</dbReference>
<accession>A0A4Y8L6G4</accession>
<dbReference type="OrthoDB" id="1957331at2"/>
<name>A0A4Y8L6G4_9BACL</name>
<organism evidence="2 3">
    <name type="scientific">Jeotgalibacillus salarius</name>
    <dbReference type="NCBI Taxonomy" id="546023"/>
    <lineage>
        <taxon>Bacteria</taxon>
        <taxon>Bacillati</taxon>
        <taxon>Bacillota</taxon>
        <taxon>Bacilli</taxon>
        <taxon>Bacillales</taxon>
        <taxon>Caryophanaceae</taxon>
        <taxon>Jeotgalibacillus</taxon>
    </lineage>
</organism>
<reference evidence="2 3" key="1">
    <citation type="submission" date="2019-03" db="EMBL/GenBank/DDBJ databases">
        <authorList>
            <person name="Yang Y."/>
        </authorList>
    </citation>
    <scope>NUCLEOTIDE SEQUENCE [LARGE SCALE GENOMIC DNA]</scope>
    <source>
        <strain evidence="2 3">ASL-1</strain>
    </source>
</reference>
<feature type="chain" id="PRO_5038559373" description="LppX_LprAFG lipoprotein" evidence="1">
    <location>
        <begin position="24"/>
        <end position="285"/>
    </location>
</feature>
<evidence type="ECO:0000313" key="2">
    <source>
        <dbReference type="EMBL" id="TFD98249.1"/>
    </source>
</evidence>
<dbReference type="AlphaFoldDB" id="A0A4Y8L6G4"/>
<protein>
    <recommendedName>
        <fullName evidence="4">LppX_LprAFG lipoprotein</fullName>
    </recommendedName>
</protein>
<dbReference type="RefSeq" id="WP_134382955.1">
    <property type="nucleotide sequence ID" value="NZ_SORX01000014.1"/>
</dbReference>
<keyword evidence="3" id="KW-1185">Reference proteome</keyword>
<proteinExistence type="predicted"/>
<sequence>MKKSLLLSTAALTLTLAACTETAEPAEGSKDTSSMTLEEVYSMALEKNNEIESVKSSAILNQAVIMGSEDETIHTTSEIDMTVVSNPLTLHQVNTTEMSGGEGTEAPNQSFTVESYMTEDGFYMQDPASSQWLKMPAEMSDQLIQMSHSQSNPGSELENLEAYIEDFTFEQNDDSFILTLNASGEKFSDMLIEQTGELMPDLGLGIPAETLFKDTTFEDVLYVITLDKESFLIESLDLDMTMNMNFAEQSMKIEQNLESDYTDYNAIDEITVPQEVIDSAEEISM</sequence>
<keyword evidence="1" id="KW-0732">Signal</keyword>
<feature type="signal peptide" evidence="1">
    <location>
        <begin position="1"/>
        <end position="23"/>
    </location>
</feature>
<comment type="caution">
    <text evidence="2">The sequence shown here is derived from an EMBL/GenBank/DDBJ whole genome shotgun (WGS) entry which is preliminary data.</text>
</comment>
<dbReference type="PROSITE" id="PS51257">
    <property type="entry name" value="PROKAR_LIPOPROTEIN"/>
    <property type="match status" value="1"/>
</dbReference>
<gene>
    <name evidence="2" type="ORF">E2626_15885</name>
</gene>
<dbReference type="Proteomes" id="UP000297776">
    <property type="component" value="Unassembled WGS sequence"/>
</dbReference>
<evidence type="ECO:0000256" key="1">
    <source>
        <dbReference type="SAM" id="SignalP"/>
    </source>
</evidence>
<dbReference type="Pfam" id="PF20316">
    <property type="entry name" value="DUF6612"/>
    <property type="match status" value="1"/>
</dbReference>
<evidence type="ECO:0008006" key="4">
    <source>
        <dbReference type="Google" id="ProtNLM"/>
    </source>
</evidence>
<evidence type="ECO:0000313" key="3">
    <source>
        <dbReference type="Proteomes" id="UP000297776"/>
    </source>
</evidence>